<name>A0A518GHP1_9BACT</name>
<reference evidence="1 2" key="1">
    <citation type="submission" date="2019-02" db="EMBL/GenBank/DDBJ databases">
        <title>Deep-cultivation of Planctomycetes and their phenomic and genomic characterization uncovers novel biology.</title>
        <authorList>
            <person name="Wiegand S."/>
            <person name="Jogler M."/>
            <person name="Boedeker C."/>
            <person name="Pinto D."/>
            <person name="Vollmers J."/>
            <person name="Rivas-Marin E."/>
            <person name="Kohn T."/>
            <person name="Peeters S.H."/>
            <person name="Heuer A."/>
            <person name="Rast P."/>
            <person name="Oberbeckmann S."/>
            <person name="Bunk B."/>
            <person name="Jeske O."/>
            <person name="Meyerdierks A."/>
            <person name="Storesund J.E."/>
            <person name="Kallscheuer N."/>
            <person name="Luecker S."/>
            <person name="Lage O.M."/>
            <person name="Pohl T."/>
            <person name="Merkel B.J."/>
            <person name="Hornburger P."/>
            <person name="Mueller R.-W."/>
            <person name="Bruemmer F."/>
            <person name="Labrenz M."/>
            <person name="Spormann A.M."/>
            <person name="Op den Camp H."/>
            <person name="Overmann J."/>
            <person name="Amann R."/>
            <person name="Jetten M.S.M."/>
            <person name="Mascher T."/>
            <person name="Medema M.H."/>
            <person name="Devos D.P."/>
            <person name="Kaster A.-K."/>
            <person name="Ovreas L."/>
            <person name="Rohde M."/>
            <person name="Galperin M.Y."/>
            <person name="Jogler C."/>
        </authorList>
    </citation>
    <scope>NUCLEOTIDE SEQUENCE [LARGE SCALE GENOMIC DNA]</scope>
    <source>
        <strain evidence="1 2">Q31a</strain>
    </source>
</reference>
<dbReference type="EMBL" id="CP036298">
    <property type="protein sequence ID" value="QDV28104.1"/>
    <property type="molecule type" value="Genomic_DNA"/>
</dbReference>
<gene>
    <name evidence="1" type="ORF">Q31a_64990</name>
</gene>
<dbReference type="KEGG" id="ahel:Q31a_64990"/>
<accession>A0A518GHP1</accession>
<evidence type="ECO:0000313" key="1">
    <source>
        <dbReference type="EMBL" id="QDV28104.1"/>
    </source>
</evidence>
<dbReference type="AlphaFoldDB" id="A0A518GHP1"/>
<proteinExistence type="predicted"/>
<organism evidence="1 2">
    <name type="scientific">Aureliella helgolandensis</name>
    <dbReference type="NCBI Taxonomy" id="2527968"/>
    <lineage>
        <taxon>Bacteria</taxon>
        <taxon>Pseudomonadati</taxon>
        <taxon>Planctomycetota</taxon>
        <taxon>Planctomycetia</taxon>
        <taxon>Pirellulales</taxon>
        <taxon>Pirellulaceae</taxon>
        <taxon>Aureliella</taxon>
    </lineage>
</organism>
<protein>
    <submittedName>
        <fullName evidence="1">Uncharacterized protein</fullName>
    </submittedName>
</protein>
<keyword evidence="2" id="KW-1185">Reference proteome</keyword>
<dbReference type="Proteomes" id="UP000318017">
    <property type="component" value="Chromosome"/>
</dbReference>
<sequence>MQQTDDPGAAAPVFATVLGCTPQSHRSAHAPAETG</sequence>
<evidence type="ECO:0000313" key="2">
    <source>
        <dbReference type="Proteomes" id="UP000318017"/>
    </source>
</evidence>